<feature type="region of interest" description="Disordered" evidence="1">
    <location>
        <begin position="18"/>
        <end position="78"/>
    </location>
</feature>
<sequence length="154" mass="16907">MKTTIIIMLTLAFVGTSCSSTKKTPSITEKSTEQVNTAQDEPNASTTDNSSSSMTQHTIATQVNGSTGAMSNIGVQNRSNSLKSEYATMFSKLEMSEEQMSTFTSAMRRFKDKQANTASGEMLGSIESERTRQLKDILSSSQFAKYEQWLAENN</sequence>
<evidence type="ECO:0000313" key="2">
    <source>
        <dbReference type="EMBL" id="SIQ91541.1"/>
    </source>
</evidence>
<organism evidence="2 3">
    <name type="scientific">Maribacter ulvicola</name>
    <dbReference type="NCBI Taxonomy" id="228959"/>
    <lineage>
        <taxon>Bacteria</taxon>
        <taxon>Pseudomonadati</taxon>
        <taxon>Bacteroidota</taxon>
        <taxon>Flavobacteriia</taxon>
        <taxon>Flavobacteriales</taxon>
        <taxon>Flavobacteriaceae</taxon>
        <taxon>Maribacter</taxon>
    </lineage>
</organism>
<reference evidence="3" key="1">
    <citation type="submission" date="2017-01" db="EMBL/GenBank/DDBJ databases">
        <authorList>
            <person name="Varghese N."/>
            <person name="Submissions S."/>
        </authorList>
    </citation>
    <scope>NUCLEOTIDE SEQUENCE [LARGE SCALE GENOMIC DNA]</scope>
    <source>
        <strain evidence="3">DSM 15366</strain>
    </source>
</reference>
<name>A0A1N6WNB7_9FLAO</name>
<accession>A0A1N6WNB7</accession>
<dbReference type="OrthoDB" id="1442645at2"/>
<gene>
    <name evidence="2" type="ORF">SAMN05421797_104160</name>
</gene>
<dbReference type="EMBL" id="FTMA01000004">
    <property type="protein sequence ID" value="SIQ91541.1"/>
    <property type="molecule type" value="Genomic_DNA"/>
</dbReference>
<dbReference type="RefSeq" id="WP_143744148.1">
    <property type="nucleotide sequence ID" value="NZ_FTMA01000004.1"/>
</dbReference>
<dbReference type="Proteomes" id="UP000186953">
    <property type="component" value="Unassembled WGS sequence"/>
</dbReference>
<evidence type="ECO:0000313" key="3">
    <source>
        <dbReference type="Proteomes" id="UP000186953"/>
    </source>
</evidence>
<proteinExistence type="predicted"/>
<protein>
    <submittedName>
        <fullName evidence="2">Uncharacterized protein</fullName>
    </submittedName>
</protein>
<keyword evidence="3" id="KW-1185">Reference proteome</keyword>
<dbReference type="PROSITE" id="PS51257">
    <property type="entry name" value="PROKAR_LIPOPROTEIN"/>
    <property type="match status" value="1"/>
</dbReference>
<evidence type="ECO:0000256" key="1">
    <source>
        <dbReference type="SAM" id="MobiDB-lite"/>
    </source>
</evidence>
<dbReference type="AlphaFoldDB" id="A0A1N6WNB7"/>